<dbReference type="PANTHER" id="PTHR30118:SF15">
    <property type="entry name" value="TRANSCRIPTIONAL REGULATORY PROTEIN"/>
    <property type="match status" value="1"/>
</dbReference>
<organism evidence="6 7">
    <name type="scientific">Undibacterium piscinae</name>
    <dbReference type="NCBI Taxonomy" id="2495591"/>
    <lineage>
        <taxon>Bacteria</taxon>
        <taxon>Pseudomonadati</taxon>
        <taxon>Pseudomonadota</taxon>
        <taxon>Betaproteobacteria</taxon>
        <taxon>Burkholderiales</taxon>
        <taxon>Oxalobacteraceae</taxon>
        <taxon>Undibacterium</taxon>
    </lineage>
</organism>
<dbReference type="InterPro" id="IPR036390">
    <property type="entry name" value="WH_DNA-bd_sf"/>
</dbReference>
<name>A0A6M4A5C2_9BURK</name>
<dbReference type="PRINTS" id="PR00039">
    <property type="entry name" value="HTHLYSR"/>
</dbReference>
<dbReference type="GO" id="GO:0003700">
    <property type="term" value="F:DNA-binding transcription factor activity"/>
    <property type="evidence" value="ECO:0007669"/>
    <property type="project" value="InterPro"/>
</dbReference>
<gene>
    <name evidence="6" type="ORF">EJG51_011290</name>
</gene>
<evidence type="ECO:0000313" key="6">
    <source>
        <dbReference type="EMBL" id="QJQ06343.1"/>
    </source>
</evidence>
<dbReference type="InterPro" id="IPR005119">
    <property type="entry name" value="LysR_subst-bd"/>
</dbReference>
<sequence>MIEPKDIDLNLLVVFQEVFQERQISAVAKKLGLSQPAVSNALARLRKSFDDELFVRTAAGMQPTPLAQQLADPIASALASISQALNQHDAFDAATSKRHFTIAMTDVGELYFMPKLVQLCREFAPQLQLSTQRANSIDLKTEMETGRIDLAIGAFDSMSEALYQRRLFKQNYVCLMRRGHPLAAAALSAKDFLAAQHLIVASAESPYDKINQLLEKAGITAASHFTVPHFVAVPYIVSSSDLLVTVPEKLAESAALPFNLQYVKPPLRLPSLQTNVFWHRRFNQDQGNQWLRNFIAEHFAQ</sequence>
<dbReference type="InterPro" id="IPR050389">
    <property type="entry name" value="LysR-type_TF"/>
</dbReference>
<keyword evidence="4" id="KW-0804">Transcription</keyword>
<evidence type="ECO:0000259" key="5">
    <source>
        <dbReference type="PROSITE" id="PS50931"/>
    </source>
</evidence>
<dbReference type="EMBL" id="CP051152">
    <property type="protein sequence ID" value="QJQ06343.1"/>
    <property type="molecule type" value="Genomic_DNA"/>
</dbReference>
<dbReference type="CDD" id="cd08459">
    <property type="entry name" value="PBP2_DntR_NahR_LinR_like"/>
    <property type="match status" value="1"/>
</dbReference>
<keyword evidence="3" id="KW-0238">DNA-binding</keyword>
<dbReference type="KEGG" id="upi:EJG51_011290"/>
<comment type="similarity">
    <text evidence="1">Belongs to the LysR transcriptional regulatory family.</text>
</comment>
<dbReference type="PANTHER" id="PTHR30118">
    <property type="entry name" value="HTH-TYPE TRANSCRIPTIONAL REGULATOR LEUO-RELATED"/>
    <property type="match status" value="1"/>
</dbReference>
<reference evidence="6 7" key="1">
    <citation type="journal article" date="2019" name="Int. J. Syst. Evol. Microbiol.">
        <title>Undibacterium piscinae sp. nov., isolated from Korean shiner intestine.</title>
        <authorList>
            <person name="Lee S.Y."/>
            <person name="Kang W."/>
            <person name="Kim P.S."/>
            <person name="Kim H.S."/>
            <person name="Sung H."/>
            <person name="Shin N.R."/>
            <person name="Whon T.W."/>
            <person name="Yun J.H."/>
            <person name="Lee J.Y."/>
            <person name="Lee J.Y."/>
            <person name="Jung M.J."/>
            <person name="Jeong Y.S."/>
            <person name="Tak E.J."/>
            <person name="Han J.E."/>
            <person name="Hyun D.W."/>
            <person name="Kang M.S."/>
            <person name="Lee K.E."/>
            <person name="Lee B.H."/>
            <person name="Bae J.W."/>
        </authorList>
    </citation>
    <scope>NUCLEOTIDE SEQUENCE [LARGE SCALE GENOMIC DNA]</scope>
    <source>
        <strain evidence="6 7">S11R28</strain>
    </source>
</reference>
<dbReference type="InterPro" id="IPR036388">
    <property type="entry name" value="WH-like_DNA-bd_sf"/>
</dbReference>
<evidence type="ECO:0000256" key="4">
    <source>
        <dbReference type="ARBA" id="ARBA00023163"/>
    </source>
</evidence>
<protein>
    <submittedName>
        <fullName evidence="6">LysR family transcriptional regulator</fullName>
    </submittedName>
</protein>
<feature type="domain" description="HTH lysR-type" evidence="5">
    <location>
        <begin position="7"/>
        <end position="64"/>
    </location>
</feature>
<dbReference type="GO" id="GO:0003677">
    <property type="term" value="F:DNA binding"/>
    <property type="evidence" value="ECO:0007669"/>
    <property type="project" value="UniProtKB-KW"/>
</dbReference>
<accession>A0A6M4A5C2</accession>
<evidence type="ECO:0000256" key="2">
    <source>
        <dbReference type="ARBA" id="ARBA00023015"/>
    </source>
</evidence>
<evidence type="ECO:0000256" key="1">
    <source>
        <dbReference type="ARBA" id="ARBA00009437"/>
    </source>
</evidence>
<keyword evidence="7" id="KW-1185">Reference proteome</keyword>
<proteinExistence type="inferred from homology"/>
<dbReference type="Pfam" id="PF03466">
    <property type="entry name" value="LysR_substrate"/>
    <property type="match status" value="1"/>
</dbReference>
<evidence type="ECO:0000313" key="7">
    <source>
        <dbReference type="Proteomes" id="UP000274350"/>
    </source>
</evidence>
<dbReference type="Proteomes" id="UP000274350">
    <property type="component" value="Chromosome"/>
</dbReference>
<dbReference type="AlphaFoldDB" id="A0A6M4A5C2"/>
<dbReference type="SUPFAM" id="SSF53850">
    <property type="entry name" value="Periplasmic binding protein-like II"/>
    <property type="match status" value="1"/>
</dbReference>
<dbReference type="Pfam" id="PF00126">
    <property type="entry name" value="HTH_1"/>
    <property type="match status" value="1"/>
</dbReference>
<keyword evidence="2" id="KW-0805">Transcription regulation</keyword>
<dbReference type="InterPro" id="IPR000847">
    <property type="entry name" value="LysR_HTH_N"/>
</dbReference>
<dbReference type="Gene3D" id="3.40.190.10">
    <property type="entry name" value="Periplasmic binding protein-like II"/>
    <property type="match status" value="2"/>
</dbReference>
<evidence type="ECO:0000256" key="3">
    <source>
        <dbReference type="ARBA" id="ARBA00023125"/>
    </source>
</evidence>
<dbReference type="SUPFAM" id="SSF46785">
    <property type="entry name" value="Winged helix' DNA-binding domain"/>
    <property type="match status" value="1"/>
</dbReference>
<dbReference type="Gene3D" id="1.10.10.10">
    <property type="entry name" value="Winged helix-like DNA-binding domain superfamily/Winged helix DNA-binding domain"/>
    <property type="match status" value="1"/>
</dbReference>
<dbReference type="OrthoDB" id="8583877at2"/>
<dbReference type="PROSITE" id="PS50931">
    <property type="entry name" value="HTH_LYSR"/>
    <property type="match status" value="1"/>
</dbReference>